<gene>
    <name evidence="2" type="ORF">DAETH_35830</name>
</gene>
<name>A0ABN6RLK7_9DEIO</name>
<keyword evidence="2" id="KW-0614">Plasmid</keyword>
<protein>
    <submittedName>
        <fullName evidence="2">Nucleotide-diphosphate-sugar epimerase</fullName>
    </submittedName>
</protein>
<organism evidence="2 3">
    <name type="scientific">Deinococcus aetherius</name>
    <dbReference type="NCBI Taxonomy" id="200252"/>
    <lineage>
        <taxon>Bacteria</taxon>
        <taxon>Thermotogati</taxon>
        <taxon>Deinococcota</taxon>
        <taxon>Deinococci</taxon>
        <taxon>Deinococcales</taxon>
        <taxon>Deinococcaceae</taxon>
        <taxon>Deinococcus</taxon>
    </lineage>
</organism>
<dbReference type="InterPro" id="IPR051604">
    <property type="entry name" value="Ergot_Alk_Oxidoreductase"/>
</dbReference>
<dbReference type="PANTHER" id="PTHR43162:SF1">
    <property type="entry name" value="PRESTALK A DIFFERENTIATION PROTEIN A"/>
    <property type="match status" value="1"/>
</dbReference>
<sequence>MNKPRILVLTAAGKTGLPLALHLLGEGFPVTAFVRREDARSERLKTQGATIVVGSITDPSDMRRAMTGAQRAYFCTPLEEGALRAAVVFATVAAEHGLESVVVMSQWLAHPSHPSLHTRETWLADRLFTLLPGKSVTTLNPGFFADNDLAGLAFAAQFGLLMLPYGSGRNAPPSNEDLARVAAEILMRPEGHAGRTYRPTGPTLLSPHDLASALGRVLGHRVRYVDAPIGVFTKVLRGMGLSEFATAQYTQYVRDYQRGAFAVNAPTDVVRTLTGREPEDFETIARRYVASNLEAARRLGTGLRLMAQLTAWMLRPAPRTAPHLAPGDFSEAGRASLSADSAEWQRGHALAPGSALAGD</sequence>
<dbReference type="Gene3D" id="3.90.25.10">
    <property type="entry name" value="UDP-galactose 4-epimerase, domain 1"/>
    <property type="match status" value="1"/>
</dbReference>
<dbReference type="Gene3D" id="3.40.50.720">
    <property type="entry name" value="NAD(P)-binding Rossmann-like Domain"/>
    <property type="match status" value="1"/>
</dbReference>
<dbReference type="EMBL" id="AP026561">
    <property type="protein sequence ID" value="BDP43614.1"/>
    <property type="molecule type" value="Genomic_DNA"/>
</dbReference>
<dbReference type="SUPFAM" id="SSF51735">
    <property type="entry name" value="NAD(P)-binding Rossmann-fold domains"/>
    <property type="match status" value="1"/>
</dbReference>
<accession>A0ABN6RLK7</accession>
<reference evidence="2" key="1">
    <citation type="submission" date="2022-07" db="EMBL/GenBank/DDBJ databases">
        <title>Complete Genome Sequence of the Radioresistant Bacterium Deinococcus aetherius ST0316, Isolated from the Air Dust collected in Lower Stratosphere above Japan.</title>
        <authorList>
            <person name="Satoh K."/>
            <person name="Hagiwara K."/>
            <person name="Katsumata K."/>
            <person name="Kubo A."/>
            <person name="Yokobori S."/>
            <person name="Yamagishi A."/>
            <person name="Oono Y."/>
            <person name="Narumi I."/>
        </authorList>
    </citation>
    <scope>NUCLEOTIDE SEQUENCE</scope>
    <source>
        <strain evidence="2">ST0316</strain>
        <plasmid evidence="2">pDAETH-1</plasmid>
    </source>
</reference>
<dbReference type="Proteomes" id="UP001064971">
    <property type="component" value="Plasmid pDAETH-1"/>
</dbReference>
<dbReference type="PANTHER" id="PTHR43162">
    <property type="match status" value="1"/>
</dbReference>
<dbReference type="Pfam" id="PF13460">
    <property type="entry name" value="NAD_binding_10"/>
    <property type="match status" value="1"/>
</dbReference>
<evidence type="ECO:0000313" key="3">
    <source>
        <dbReference type="Proteomes" id="UP001064971"/>
    </source>
</evidence>
<keyword evidence="3" id="KW-1185">Reference proteome</keyword>
<dbReference type="RefSeq" id="WP_264777489.1">
    <property type="nucleotide sequence ID" value="NZ_AP026561.1"/>
</dbReference>
<proteinExistence type="predicted"/>
<geneLocation type="plasmid" evidence="2 3">
    <name>pDAETH-1</name>
</geneLocation>
<dbReference type="InterPro" id="IPR036291">
    <property type="entry name" value="NAD(P)-bd_dom_sf"/>
</dbReference>
<evidence type="ECO:0000259" key="1">
    <source>
        <dbReference type="Pfam" id="PF13460"/>
    </source>
</evidence>
<feature type="domain" description="NAD(P)-binding" evidence="1">
    <location>
        <begin position="11"/>
        <end position="115"/>
    </location>
</feature>
<evidence type="ECO:0000313" key="2">
    <source>
        <dbReference type="EMBL" id="BDP43614.1"/>
    </source>
</evidence>
<dbReference type="InterPro" id="IPR016040">
    <property type="entry name" value="NAD(P)-bd_dom"/>
</dbReference>